<name>J3L093_ORYBR</name>
<keyword evidence="1" id="KW-1133">Transmembrane helix</keyword>
<keyword evidence="3" id="KW-1185">Reference proteome</keyword>
<reference evidence="2" key="1">
    <citation type="journal article" date="2013" name="Nat. Commun.">
        <title>Whole-genome sequencing of Oryza brachyantha reveals mechanisms underlying Oryza genome evolution.</title>
        <authorList>
            <person name="Chen J."/>
            <person name="Huang Q."/>
            <person name="Gao D."/>
            <person name="Wang J."/>
            <person name="Lang Y."/>
            <person name="Liu T."/>
            <person name="Li B."/>
            <person name="Bai Z."/>
            <person name="Luis Goicoechea J."/>
            <person name="Liang C."/>
            <person name="Chen C."/>
            <person name="Zhang W."/>
            <person name="Sun S."/>
            <person name="Liao Y."/>
            <person name="Zhang X."/>
            <person name="Yang L."/>
            <person name="Song C."/>
            <person name="Wang M."/>
            <person name="Shi J."/>
            <person name="Liu G."/>
            <person name="Liu J."/>
            <person name="Zhou H."/>
            <person name="Zhou W."/>
            <person name="Yu Q."/>
            <person name="An N."/>
            <person name="Chen Y."/>
            <person name="Cai Q."/>
            <person name="Wang B."/>
            <person name="Liu B."/>
            <person name="Min J."/>
            <person name="Huang Y."/>
            <person name="Wu H."/>
            <person name="Li Z."/>
            <person name="Zhang Y."/>
            <person name="Yin Y."/>
            <person name="Song W."/>
            <person name="Jiang J."/>
            <person name="Jackson S.A."/>
            <person name="Wing R.A."/>
            <person name="Wang J."/>
            <person name="Chen M."/>
        </authorList>
    </citation>
    <scope>NUCLEOTIDE SEQUENCE [LARGE SCALE GENOMIC DNA]</scope>
    <source>
        <strain evidence="2">cv. IRGC 101232</strain>
    </source>
</reference>
<keyword evidence="1" id="KW-0472">Membrane</keyword>
<protein>
    <submittedName>
        <fullName evidence="2">Uncharacterized protein</fullName>
    </submittedName>
</protein>
<dbReference type="Gramene" id="OB01G26490.1">
    <property type="protein sequence ID" value="OB01G26490.1"/>
    <property type="gene ID" value="OB01G26490"/>
</dbReference>
<sequence length="105" mass="12102">MLLPKTAIEPLVVGPLMSKVENMCCYYPLPFPDPFNLFFFASFLNFLVLLILSSCVEVKQNTNGPQLRLEVMCSLQVIKVISTNQPTKRQRHPILWINKSETRYV</sequence>
<accession>J3L093</accession>
<evidence type="ECO:0000313" key="3">
    <source>
        <dbReference type="Proteomes" id="UP000006038"/>
    </source>
</evidence>
<reference evidence="2" key="2">
    <citation type="submission" date="2013-04" db="UniProtKB">
        <authorList>
            <consortium name="EnsemblPlants"/>
        </authorList>
    </citation>
    <scope>IDENTIFICATION</scope>
</reference>
<evidence type="ECO:0000256" key="1">
    <source>
        <dbReference type="SAM" id="Phobius"/>
    </source>
</evidence>
<feature type="transmembrane region" description="Helical" evidence="1">
    <location>
        <begin position="37"/>
        <end position="58"/>
    </location>
</feature>
<organism evidence="2">
    <name type="scientific">Oryza brachyantha</name>
    <name type="common">malo sina</name>
    <dbReference type="NCBI Taxonomy" id="4533"/>
    <lineage>
        <taxon>Eukaryota</taxon>
        <taxon>Viridiplantae</taxon>
        <taxon>Streptophyta</taxon>
        <taxon>Embryophyta</taxon>
        <taxon>Tracheophyta</taxon>
        <taxon>Spermatophyta</taxon>
        <taxon>Magnoliopsida</taxon>
        <taxon>Liliopsida</taxon>
        <taxon>Poales</taxon>
        <taxon>Poaceae</taxon>
        <taxon>BOP clade</taxon>
        <taxon>Oryzoideae</taxon>
        <taxon>Oryzeae</taxon>
        <taxon>Oryzinae</taxon>
        <taxon>Oryza</taxon>
    </lineage>
</organism>
<dbReference type="EnsemblPlants" id="OB01G26490.1">
    <property type="protein sequence ID" value="OB01G26490.1"/>
    <property type="gene ID" value="OB01G26490"/>
</dbReference>
<dbReference type="AlphaFoldDB" id="J3L093"/>
<dbReference type="Proteomes" id="UP000006038">
    <property type="component" value="Chromosome 1"/>
</dbReference>
<dbReference type="HOGENOM" id="CLU_2240721_0_0_1"/>
<keyword evidence="1" id="KW-0812">Transmembrane</keyword>
<proteinExistence type="predicted"/>
<evidence type="ECO:0000313" key="2">
    <source>
        <dbReference type="EnsemblPlants" id="OB01G26490.1"/>
    </source>
</evidence>